<proteinExistence type="predicted"/>
<dbReference type="Pfam" id="PF16064">
    <property type="entry name" value="DUF4806"/>
    <property type="match status" value="1"/>
</dbReference>
<protein>
    <recommendedName>
        <fullName evidence="1">DUF4806 domain-containing protein</fullName>
    </recommendedName>
</protein>
<evidence type="ECO:0000313" key="2">
    <source>
        <dbReference type="EMBL" id="MBY23880.1"/>
    </source>
</evidence>
<feature type="domain" description="DUF4806" evidence="1">
    <location>
        <begin position="143"/>
        <end position="223"/>
    </location>
</feature>
<evidence type="ECO:0000259" key="1">
    <source>
        <dbReference type="Pfam" id="PF16064"/>
    </source>
</evidence>
<organism evidence="2">
    <name type="scientific">Schizaphis graminum</name>
    <name type="common">Green bug aphid</name>
    <dbReference type="NCBI Taxonomy" id="13262"/>
    <lineage>
        <taxon>Eukaryota</taxon>
        <taxon>Metazoa</taxon>
        <taxon>Ecdysozoa</taxon>
        <taxon>Arthropoda</taxon>
        <taxon>Hexapoda</taxon>
        <taxon>Insecta</taxon>
        <taxon>Pterygota</taxon>
        <taxon>Neoptera</taxon>
        <taxon>Paraneoptera</taxon>
        <taxon>Hemiptera</taxon>
        <taxon>Sternorrhyncha</taxon>
        <taxon>Aphidomorpha</taxon>
        <taxon>Aphidoidea</taxon>
        <taxon>Aphididae</taxon>
        <taxon>Aphidini</taxon>
        <taxon>Schizaphis</taxon>
    </lineage>
</organism>
<gene>
    <name evidence="2" type="ORF">g.132974</name>
</gene>
<dbReference type="AlphaFoldDB" id="A0A2S2P374"/>
<sequence>MLIFPVTYFLLDEHKKSSTLNITPISKKYTTPSRVVFQKVTDKQNVTPSTSNHQYEADIQNVQVAFLTNDATNTPSVSPLVNSNEQNLNFQKLILKYLTSLKVEVSNISDTQQEIIKLVNNIQNKTQVDDSWANEIDYFVSSWPISDHDGLNDMENKIKSDSNFRKQVVNELARIGGKSLQNMIYKMLKKVFDDHILLGFTYYGLRKKDNFSLMAINKVIIEAVLKSKFKNHSNDDIITAISKWLTGAKGRLLKKDN</sequence>
<dbReference type="PANTHER" id="PTHR34153:SF2">
    <property type="entry name" value="SI:CH211-262H13.3-RELATED"/>
    <property type="match status" value="1"/>
</dbReference>
<dbReference type="PANTHER" id="PTHR34153">
    <property type="entry name" value="SI:CH211-262H13.3-RELATED-RELATED"/>
    <property type="match status" value="1"/>
</dbReference>
<name>A0A2S2P374_SCHGA</name>
<dbReference type="EMBL" id="GGMR01011261">
    <property type="protein sequence ID" value="MBY23880.1"/>
    <property type="molecule type" value="Transcribed_RNA"/>
</dbReference>
<accession>A0A2S2P374</accession>
<dbReference type="InterPro" id="IPR032071">
    <property type="entry name" value="DUF4806"/>
</dbReference>
<reference evidence="2" key="1">
    <citation type="submission" date="2018-04" db="EMBL/GenBank/DDBJ databases">
        <title>Transcriptome of Schizaphis graminum biotype I.</title>
        <authorList>
            <person name="Scully E.D."/>
            <person name="Geib S.M."/>
            <person name="Palmer N.A."/>
            <person name="Koch K."/>
            <person name="Bradshaw J."/>
            <person name="Heng-Moss T."/>
            <person name="Sarath G."/>
        </authorList>
    </citation>
    <scope>NUCLEOTIDE SEQUENCE</scope>
</reference>